<dbReference type="InterPro" id="IPR000719">
    <property type="entry name" value="Prot_kinase_dom"/>
</dbReference>
<proteinExistence type="predicted"/>
<dbReference type="GO" id="GO:0004714">
    <property type="term" value="F:transmembrane receptor protein tyrosine kinase activity"/>
    <property type="evidence" value="ECO:0007669"/>
    <property type="project" value="UniProtKB-EC"/>
</dbReference>
<feature type="transmembrane region" description="Helical" evidence="4">
    <location>
        <begin position="353"/>
        <end position="376"/>
    </location>
</feature>
<keyword evidence="3" id="KW-0547">Nucleotide-binding</keyword>
<evidence type="ECO:0000313" key="8">
    <source>
        <dbReference type="Proteomes" id="UP000008281"/>
    </source>
</evidence>
<dbReference type="FunCoup" id="E3LSY1">
    <property type="interactions" value="12"/>
</dbReference>
<feature type="signal peptide" evidence="5">
    <location>
        <begin position="1"/>
        <end position="19"/>
    </location>
</feature>
<protein>
    <recommendedName>
        <fullName evidence="6">Protein kinase domain-containing protein</fullName>
    </recommendedName>
</protein>
<dbReference type="OMA" id="QCMIMEY"/>
<evidence type="ECO:0000256" key="5">
    <source>
        <dbReference type="SAM" id="SignalP"/>
    </source>
</evidence>
<dbReference type="AlphaFoldDB" id="E3LSY1"/>
<keyword evidence="5" id="KW-0732">Signal</keyword>
<keyword evidence="8" id="KW-1185">Reference proteome</keyword>
<comment type="catalytic activity">
    <reaction evidence="2">
        <text>L-tyrosyl-[protein] + ATP = O-phospho-L-tyrosyl-[protein] + ADP + H(+)</text>
        <dbReference type="Rhea" id="RHEA:10596"/>
        <dbReference type="Rhea" id="RHEA-COMP:10136"/>
        <dbReference type="Rhea" id="RHEA-COMP:20101"/>
        <dbReference type="ChEBI" id="CHEBI:15378"/>
        <dbReference type="ChEBI" id="CHEBI:30616"/>
        <dbReference type="ChEBI" id="CHEBI:46858"/>
        <dbReference type="ChEBI" id="CHEBI:61978"/>
        <dbReference type="ChEBI" id="CHEBI:456216"/>
        <dbReference type="EC" id="2.7.10.1"/>
    </reaction>
</comment>
<keyword evidence="4" id="KW-0472">Membrane</keyword>
<comment type="subcellular location">
    <subcellularLocation>
        <location evidence="1">Membrane</location>
        <topology evidence="1">Single-pass membrane protein</topology>
    </subcellularLocation>
</comment>
<dbReference type="GO" id="GO:0005886">
    <property type="term" value="C:plasma membrane"/>
    <property type="evidence" value="ECO:0007669"/>
    <property type="project" value="TreeGrafter"/>
</dbReference>
<feature type="chain" id="PRO_5003175391" description="Protein kinase domain-containing protein" evidence="5">
    <location>
        <begin position="20"/>
        <end position="708"/>
    </location>
</feature>
<dbReference type="GO" id="GO:0005524">
    <property type="term" value="F:ATP binding"/>
    <property type="evidence" value="ECO:0007669"/>
    <property type="project" value="UniProtKB-UniRule"/>
</dbReference>
<dbReference type="PRINTS" id="PR00109">
    <property type="entry name" value="TYRKINASE"/>
</dbReference>
<dbReference type="Proteomes" id="UP000008281">
    <property type="component" value="Unassembled WGS sequence"/>
</dbReference>
<dbReference type="PANTHER" id="PTHR24416:SF594">
    <property type="entry name" value="PROTEIN KINASE DOMAIN-CONTAINING PROTEIN"/>
    <property type="match status" value="1"/>
</dbReference>
<dbReference type="PANTHER" id="PTHR24416">
    <property type="entry name" value="TYROSINE-PROTEIN KINASE RECEPTOR"/>
    <property type="match status" value="1"/>
</dbReference>
<dbReference type="Pfam" id="PF07714">
    <property type="entry name" value="PK_Tyr_Ser-Thr"/>
    <property type="match status" value="1"/>
</dbReference>
<dbReference type="InterPro" id="IPR020635">
    <property type="entry name" value="Tyr_kinase_cat_dom"/>
</dbReference>
<dbReference type="HOGENOM" id="CLU_019537_0_0_1"/>
<dbReference type="OrthoDB" id="3256376at2759"/>
<sequence length="708" mass="80359">MRIYLLYLLLFLFLILTSGYEQRSDCVETCGHLDTSQEFGDCLNKCSRKPRKDNLGDSNLFAVPPTDVDIETKVIMDGGKILETTISWKAEEKDNRREGFYIRYTAVNSSCQKHFPGYFTSSILPVTFENSSSLSSTSFQDERSLTIPAAFNGHALVIDHSCSYHLQIRAKPYPPGDEKYIIEKRHTVPDCIDKYCSCRPGDVAAIKDVFVDSDYRLNWKFDDVSGKEYNFYVDIYERIAMPLIKKKGSDPDVEEFTFRIANAESYEIPAKTSEISSHTYQYQLPFQFSPYQQYKISIFAVDDSFCHNEDIFYIFNTTNSTSPSSSGEFRTSSVPEPSGSAITKTNPIMESPVLVIFLVVVACLSPICTFFVLFLVRRRRKEVKKRHHFLHRRSLSCSRHSIIETNILYRPPNEVNGGTTRDWLIRGQDVVIGNVIGEGAFGQVFKGILRGKSGQVMPVAVKQLKANALDEEREEFIREIEMMQTVGRHENIVGMYGYVMDETSQCMIMEYVPYGDLKHYLQNMRKEKDSESSIDGNEFLCFASQIACGMAHLESVGIIHRDLAARNILVGTGKVLKISDFGMSRPGVYIKMSKGVIPLRWLSPEAIKDNTYSNKSDVWAFGVLLWEIATLGGFPYNNVADKDLLNQLTEGMRLEQPTKCSSDMYILMKSCWNLKSEDRPSFLSILSKLDQISTEEADPPPSDPLAKD</sequence>
<dbReference type="InterPro" id="IPR017441">
    <property type="entry name" value="Protein_kinase_ATP_BS"/>
</dbReference>
<evidence type="ECO:0000256" key="4">
    <source>
        <dbReference type="SAM" id="Phobius"/>
    </source>
</evidence>
<dbReference type="Gene3D" id="1.10.510.10">
    <property type="entry name" value="Transferase(Phosphotransferase) domain 1"/>
    <property type="match status" value="1"/>
</dbReference>
<dbReference type="InterPro" id="IPR008266">
    <property type="entry name" value="Tyr_kinase_AS"/>
</dbReference>
<accession>E3LSY1</accession>
<reference evidence="7" key="1">
    <citation type="submission" date="2007-07" db="EMBL/GenBank/DDBJ databases">
        <title>PCAP assembly of the Caenorhabditis remanei genome.</title>
        <authorList>
            <consortium name="The Caenorhabditis remanei Sequencing Consortium"/>
            <person name="Wilson R.K."/>
        </authorList>
    </citation>
    <scope>NUCLEOTIDE SEQUENCE [LARGE SCALE GENOMIC DNA]</scope>
    <source>
        <strain evidence="7">PB4641</strain>
    </source>
</reference>
<dbReference type="GO" id="GO:0043235">
    <property type="term" value="C:receptor complex"/>
    <property type="evidence" value="ECO:0007669"/>
    <property type="project" value="TreeGrafter"/>
</dbReference>
<name>E3LSY1_CAERE</name>
<keyword evidence="3" id="KW-0067">ATP-binding</keyword>
<keyword evidence="4" id="KW-0812">Transmembrane</keyword>
<dbReference type="InterPro" id="IPR011009">
    <property type="entry name" value="Kinase-like_dom_sf"/>
</dbReference>
<dbReference type="SUPFAM" id="SSF56112">
    <property type="entry name" value="Protein kinase-like (PK-like)"/>
    <property type="match status" value="1"/>
</dbReference>
<dbReference type="InterPro" id="IPR001245">
    <property type="entry name" value="Ser-Thr/Tyr_kinase_cat_dom"/>
</dbReference>
<evidence type="ECO:0000256" key="3">
    <source>
        <dbReference type="PROSITE-ProRule" id="PRU10141"/>
    </source>
</evidence>
<evidence type="ECO:0000259" key="6">
    <source>
        <dbReference type="PROSITE" id="PS50011"/>
    </source>
</evidence>
<dbReference type="PROSITE" id="PS50011">
    <property type="entry name" value="PROTEIN_KINASE_DOM"/>
    <property type="match status" value="1"/>
</dbReference>
<dbReference type="EMBL" id="DS268414">
    <property type="protein sequence ID" value="EFP09245.1"/>
    <property type="molecule type" value="Genomic_DNA"/>
</dbReference>
<dbReference type="Gene3D" id="3.30.200.20">
    <property type="entry name" value="Phosphorylase Kinase, domain 1"/>
    <property type="match status" value="1"/>
</dbReference>
<dbReference type="PROSITE" id="PS00107">
    <property type="entry name" value="PROTEIN_KINASE_ATP"/>
    <property type="match status" value="1"/>
</dbReference>
<feature type="domain" description="Protein kinase" evidence="6">
    <location>
        <begin position="430"/>
        <end position="692"/>
    </location>
</feature>
<dbReference type="CDD" id="cd00192">
    <property type="entry name" value="PTKc"/>
    <property type="match status" value="1"/>
</dbReference>
<dbReference type="STRING" id="31234.E3LSY1"/>
<dbReference type="GO" id="GO:0007169">
    <property type="term" value="P:cell surface receptor protein tyrosine kinase signaling pathway"/>
    <property type="evidence" value="ECO:0007669"/>
    <property type="project" value="TreeGrafter"/>
</dbReference>
<gene>
    <name evidence="7" type="ORF">CRE_25106</name>
</gene>
<dbReference type="SMART" id="SM00219">
    <property type="entry name" value="TyrKc"/>
    <property type="match status" value="1"/>
</dbReference>
<dbReference type="InParanoid" id="E3LSY1"/>
<dbReference type="eggNOG" id="KOG0200">
    <property type="taxonomic scope" value="Eukaryota"/>
</dbReference>
<feature type="binding site" evidence="3">
    <location>
        <position position="462"/>
    </location>
    <ligand>
        <name>ATP</name>
        <dbReference type="ChEBI" id="CHEBI:30616"/>
    </ligand>
</feature>
<dbReference type="PROSITE" id="PS00109">
    <property type="entry name" value="PROTEIN_KINASE_TYR"/>
    <property type="match status" value="1"/>
</dbReference>
<evidence type="ECO:0000313" key="7">
    <source>
        <dbReference type="EMBL" id="EFP09245.1"/>
    </source>
</evidence>
<evidence type="ECO:0000256" key="2">
    <source>
        <dbReference type="ARBA" id="ARBA00051243"/>
    </source>
</evidence>
<keyword evidence="4" id="KW-1133">Transmembrane helix</keyword>
<evidence type="ECO:0000256" key="1">
    <source>
        <dbReference type="ARBA" id="ARBA00004167"/>
    </source>
</evidence>
<dbReference type="FunFam" id="1.10.510.10:FF:000677">
    <property type="entry name" value="Uncharacterized protein, isoform A"/>
    <property type="match status" value="1"/>
</dbReference>
<dbReference type="InterPro" id="IPR050122">
    <property type="entry name" value="RTK"/>
</dbReference>
<organism evidence="8">
    <name type="scientific">Caenorhabditis remanei</name>
    <name type="common">Caenorhabditis vulgaris</name>
    <dbReference type="NCBI Taxonomy" id="31234"/>
    <lineage>
        <taxon>Eukaryota</taxon>
        <taxon>Metazoa</taxon>
        <taxon>Ecdysozoa</taxon>
        <taxon>Nematoda</taxon>
        <taxon>Chromadorea</taxon>
        <taxon>Rhabditida</taxon>
        <taxon>Rhabditina</taxon>
        <taxon>Rhabditomorpha</taxon>
        <taxon>Rhabditoidea</taxon>
        <taxon>Rhabditidae</taxon>
        <taxon>Peloderinae</taxon>
        <taxon>Caenorhabditis</taxon>
    </lineage>
</organism>